<accession>A0A1M6PKN4</accession>
<dbReference type="Pfam" id="PF05637">
    <property type="entry name" value="Glyco_transf_34"/>
    <property type="match status" value="1"/>
</dbReference>
<evidence type="ECO:0000313" key="4">
    <source>
        <dbReference type="Proteomes" id="UP000184395"/>
    </source>
</evidence>
<dbReference type="AlphaFoldDB" id="A0A1M6PKN4"/>
<dbReference type="RefSeq" id="WP_073429179.1">
    <property type="nucleotide sequence ID" value="NZ_CADFGY010000015.1"/>
</dbReference>
<dbReference type="PANTHER" id="PTHR31306:SF4">
    <property type="entry name" value="ALPHA-1,2-GALACTOSYLTRANSFERASE"/>
    <property type="match status" value="1"/>
</dbReference>
<dbReference type="Gene3D" id="3.90.550.10">
    <property type="entry name" value="Spore Coat Polysaccharide Biosynthesis Protein SpsA, Chain A"/>
    <property type="match status" value="1"/>
</dbReference>
<dbReference type="Proteomes" id="UP000184395">
    <property type="component" value="Unassembled WGS sequence"/>
</dbReference>
<dbReference type="InterPro" id="IPR029044">
    <property type="entry name" value="Nucleotide-diphossugar_trans"/>
</dbReference>
<dbReference type="GO" id="GO:0016757">
    <property type="term" value="F:glycosyltransferase activity"/>
    <property type="evidence" value="ECO:0007669"/>
    <property type="project" value="UniProtKB-KW"/>
</dbReference>
<dbReference type="InterPro" id="IPR008630">
    <property type="entry name" value="Glyco_trans_34"/>
</dbReference>
<evidence type="ECO:0000256" key="1">
    <source>
        <dbReference type="ARBA" id="ARBA00022676"/>
    </source>
</evidence>
<gene>
    <name evidence="3" type="ORF">SAMN05192548_101332</name>
</gene>
<sequence length="456" mass="51650">MSSSTVLSYFVERSPHSYANHREYALANGYRHEVVDASEGPRGPQVQALHKYEALLEALLRAEEGHFVLLLTENAAIVDPAPLANLMNEREYLLVSTSSALPQTDAQIWRSSTCSRATVHDLVKQCKLGGTPFPGEAEVLAAHAFQPWHSLVNGMCPVMHTGPNVDPRWSLAPTFAISIDKSTHSPVEMGIVPDFRNALFRHVNHCKQRGKRFFSFADSRAESQGTRSSFNPGKSIAFVTLYTPEIAAYGRIAERNFREYCDRHGHTLYVHREIPPEVGLRGTGNWLKPWLLHAYLNDHDWIVWLDADVLFTDMARRIEPLLERRDRLLARDVGQWPFNSGVMGFRKTEANASMLYGLMQRIAGLADRSTVYAGNGDQFHFINALNEHGLLAEAEILNPMIINTPWFLRRPDSFVVHYLGMWTEMRALMMDRDERERIAGTEKSDDDLALSVEHIL</sequence>
<evidence type="ECO:0000313" key="3">
    <source>
        <dbReference type="EMBL" id="SHK08556.1"/>
    </source>
</evidence>
<dbReference type="SUPFAM" id="SSF53448">
    <property type="entry name" value="Nucleotide-diphospho-sugar transferases"/>
    <property type="match status" value="1"/>
</dbReference>
<dbReference type="GO" id="GO:0016020">
    <property type="term" value="C:membrane"/>
    <property type="evidence" value="ECO:0007669"/>
    <property type="project" value="InterPro"/>
</dbReference>
<name>A0A1M6PKN4_9BURK</name>
<dbReference type="GO" id="GO:0006487">
    <property type="term" value="P:protein N-linked glycosylation"/>
    <property type="evidence" value="ECO:0007669"/>
    <property type="project" value="TreeGrafter"/>
</dbReference>
<keyword evidence="2 3" id="KW-0808">Transferase</keyword>
<reference evidence="3 4" key="1">
    <citation type="submission" date="2016-11" db="EMBL/GenBank/DDBJ databases">
        <authorList>
            <person name="Jaros S."/>
            <person name="Januszkiewicz K."/>
            <person name="Wedrychowicz H."/>
        </authorList>
    </citation>
    <scope>NUCLEOTIDE SEQUENCE [LARGE SCALE GENOMIC DNA]</scope>
    <source>
        <strain evidence="3 4">LMG 20594</strain>
    </source>
</reference>
<dbReference type="PANTHER" id="PTHR31306">
    <property type="entry name" value="ALPHA-1,6-MANNOSYLTRANSFERASE MNN11-RELATED"/>
    <property type="match status" value="1"/>
</dbReference>
<organism evidence="3 4">
    <name type="scientific">Paraburkholderia terricola</name>
    <dbReference type="NCBI Taxonomy" id="169427"/>
    <lineage>
        <taxon>Bacteria</taxon>
        <taxon>Pseudomonadati</taxon>
        <taxon>Pseudomonadota</taxon>
        <taxon>Betaproteobacteria</taxon>
        <taxon>Burkholderiales</taxon>
        <taxon>Burkholderiaceae</taxon>
        <taxon>Paraburkholderia</taxon>
    </lineage>
</organism>
<evidence type="ECO:0000256" key="2">
    <source>
        <dbReference type="ARBA" id="ARBA00022679"/>
    </source>
</evidence>
<protein>
    <submittedName>
        <fullName evidence="3">Galactosyl transferase GMA12/MNN10 family protein</fullName>
    </submittedName>
</protein>
<keyword evidence="1" id="KW-0328">Glycosyltransferase</keyword>
<dbReference type="EMBL" id="FRAB01000013">
    <property type="protein sequence ID" value="SHK08556.1"/>
    <property type="molecule type" value="Genomic_DNA"/>
</dbReference>
<dbReference type="OrthoDB" id="8829532at2"/>
<proteinExistence type="predicted"/>